<dbReference type="RefSeq" id="XP_070914342.1">
    <property type="nucleotide sequence ID" value="XM_071058241.1"/>
</dbReference>
<dbReference type="EMBL" id="BAAFSV010000002">
    <property type="protein sequence ID" value="GAB1312609.1"/>
    <property type="molecule type" value="Genomic_DNA"/>
</dbReference>
<dbReference type="GeneID" id="98173564"/>
<name>A0ABQ0G4H3_9PEZI</name>
<comment type="caution">
    <text evidence="2">The sequence shown here is derived from an EMBL/GenBank/DDBJ whole genome shotgun (WGS) entry which is preliminary data.</text>
</comment>
<accession>A0ABQ0G4H3</accession>
<reference evidence="2 3" key="1">
    <citation type="submission" date="2024-09" db="EMBL/GenBank/DDBJ databases">
        <title>Itraconazole resistance in Madurella fahalii resulting from another homologue of gene encoding cytochrome P450 14-alpha sterol demethylase (CYP51).</title>
        <authorList>
            <person name="Yoshioka I."/>
            <person name="Fahal A.H."/>
            <person name="Kaneko S."/>
            <person name="Yaguchi T."/>
        </authorList>
    </citation>
    <scope>NUCLEOTIDE SEQUENCE [LARGE SCALE GENOMIC DNA]</scope>
    <source>
        <strain evidence="2 3">IFM 68171</strain>
    </source>
</reference>
<sequence>MELGATPTFDTFDMMGSIGRMDASDVGPISGIEQWLVGSPQALDMSTSLDMDMCLWSNDAVDPAALSFVTTPSRMTPPFSTPRSSDLLAEDGLQSSPADDHSSPSAWGRSSTLARTSAIGSPVPCDCLHRVVFLLDELESVRDAEAARLEVGLTSHRKALGYSEAMMACGHCTSRPENMTILTFLADRLIGLWEHISNSYFELLPGGIPAAAGPAGMEATSNRWLNPAAGTNNVLFGDYQDSAGEWKSSAGNLMALQLQSLSLLMGRVKEVAGVIQCDTPLRKAVGAQKRIAVLLDRLNSMTAWDV</sequence>
<protein>
    <submittedName>
        <fullName evidence="2">Uncharacterized protein</fullName>
    </submittedName>
</protein>
<evidence type="ECO:0000313" key="2">
    <source>
        <dbReference type="EMBL" id="GAB1312609.1"/>
    </source>
</evidence>
<gene>
    <name evidence="2" type="ORF">MFIFM68171_02819</name>
</gene>
<evidence type="ECO:0000313" key="3">
    <source>
        <dbReference type="Proteomes" id="UP001628179"/>
    </source>
</evidence>
<evidence type="ECO:0000256" key="1">
    <source>
        <dbReference type="SAM" id="MobiDB-lite"/>
    </source>
</evidence>
<proteinExistence type="predicted"/>
<keyword evidence="3" id="KW-1185">Reference proteome</keyword>
<dbReference type="Proteomes" id="UP001628179">
    <property type="component" value="Unassembled WGS sequence"/>
</dbReference>
<feature type="region of interest" description="Disordered" evidence="1">
    <location>
        <begin position="72"/>
        <end position="109"/>
    </location>
</feature>
<organism evidence="2 3">
    <name type="scientific">Madurella fahalii</name>
    <dbReference type="NCBI Taxonomy" id="1157608"/>
    <lineage>
        <taxon>Eukaryota</taxon>
        <taxon>Fungi</taxon>
        <taxon>Dikarya</taxon>
        <taxon>Ascomycota</taxon>
        <taxon>Pezizomycotina</taxon>
        <taxon>Sordariomycetes</taxon>
        <taxon>Sordariomycetidae</taxon>
        <taxon>Sordariales</taxon>
        <taxon>Sordariales incertae sedis</taxon>
        <taxon>Madurella</taxon>
    </lineage>
</organism>